<feature type="region of interest" description="Disordered" evidence="5">
    <location>
        <begin position="2012"/>
        <end position="2182"/>
    </location>
</feature>
<feature type="compositionally biased region" description="Basic and acidic residues" evidence="5">
    <location>
        <begin position="971"/>
        <end position="998"/>
    </location>
</feature>
<feature type="transmembrane region" description="Helical" evidence="6">
    <location>
        <begin position="457"/>
        <end position="476"/>
    </location>
</feature>
<evidence type="ECO:0000313" key="9">
    <source>
        <dbReference type="EMBL" id="KPJ07311.1"/>
    </source>
</evidence>
<feature type="compositionally biased region" description="Polar residues" evidence="5">
    <location>
        <begin position="1464"/>
        <end position="1478"/>
    </location>
</feature>
<feature type="compositionally biased region" description="Basic and acidic residues" evidence="5">
    <location>
        <begin position="2014"/>
        <end position="2038"/>
    </location>
</feature>
<reference evidence="9 10" key="1">
    <citation type="journal article" date="2015" name="Nat. Commun.">
        <title>Outbred genome sequencing and CRISPR/Cas9 gene editing in butterflies.</title>
        <authorList>
            <person name="Li X."/>
            <person name="Fan D."/>
            <person name="Zhang W."/>
            <person name="Liu G."/>
            <person name="Zhang L."/>
            <person name="Zhao L."/>
            <person name="Fang X."/>
            <person name="Chen L."/>
            <person name="Dong Y."/>
            <person name="Chen Y."/>
            <person name="Ding Y."/>
            <person name="Zhao R."/>
            <person name="Feng M."/>
            <person name="Zhu Y."/>
            <person name="Feng Y."/>
            <person name="Jiang X."/>
            <person name="Zhu D."/>
            <person name="Xiang H."/>
            <person name="Feng X."/>
            <person name="Li S."/>
            <person name="Wang J."/>
            <person name="Zhang G."/>
            <person name="Kronforst M.R."/>
            <person name="Wang W."/>
        </authorList>
    </citation>
    <scope>NUCLEOTIDE SEQUENCE [LARGE SCALE GENOMIC DNA]</scope>
    <source>
        <strain evidence="9">Ya'a_city_454_Pm</strain>
        <tissue evidence="9">Whole body</tissue>
    </source>
</reference>
<evidence type="ECO:0000256" key="2">
    <source>
        <dbReference type="ARBA" id="ARBA00022692"/>
    </source>
</evidence>
<dbReference type="InterPro" id="IPR051856">
    <property type="entry name" value="CSR-E3_Ligase_Protein"/>
</dbReference>
<evidence type="ECO:0000256" key="4">
    <source>
        <dbReference type="ARBA" id="ARBA00023136"/>
    </source>
</evidence>
<sequence>MANFALLWKARIIEKYRSEYEKEKINSVLQTNVEVPKNTCLVFLLIPQFFSRVGRYTLTCYALVLILTGPATNTLKNSEVLSESMACHQEQIKTSVKDIMDSIKNPFNAMKDWIERMTEGIKGIAKKLKTTLITTHRLVINIANVLESSFPWLNSITKKCNQKLGTPYQHCVRMLNLGSSSRILRSKVPRFFNFDYLAEVSCQSLKRFRRICEIADYTRTTIVATMKRKFKSFARRVQSLFYVKIHFHHSYSFSSNASRSASQVAAGIVTEIRNRADPLLTWLSWSSCVTSLFLLLIIFRAKKYQHMYDTRSRFDNRYVTKELRNLDFERLKEGKETVLPLNRREKAKYITTTSFRLLASEKVYLTRSIVHMVITTFKLLIHMAADYSLYWVLMTIRYHERFQTPLQPGPTNVGVHISGSGPVAEMLRSLIGFLTIPLTAHPSSTVSCLPNPAPPDLYRYTQIGVLIFLLWFFALFEPYGLRLSHVIMGHYRPERAKARALWLYNHILKSRGGFMKFARRKLHKEYKYLKKDELTFVEWLDSILPCWWLRCLLGTVPKEPNCLLCGSIEETNKLDSKLVRCDTSKCPGVYCERCFNDLGQLCTICLNPEDYGDFSDVSLEKGSSEDSNSDCQDFDEQMDTEDDANFRQTKYIIDKPKNICERFELLPKKQTDTRDWFLTQTKSNYTEEDSLRYKNGRRPLAELNGNQRKANIIENFNYVYDFDEKFETNLLPLSVSSKQYSNLYPSSTYYPISVEEKVDKYWRISKHNVNSQLNNGVPKNSKGNKENKDLKRLFSKYNDTGDNFKYRRKNERNIINEMKQRQNLIDYLRSKVSKMQFRRVNFLSTSLPSLSDSKYRCNKTRNHFHDALTTGCSDYPSPKSSYYEIKFKSSSLTVSRMSRSNIFAKNLRHNYKSIFRCSSKDRKINTRLFANETDYCSCDYNFIEQQNVSDYCKKSCFIKSSKSESNSKQTLDNKKASKTPQDEPKKEEASKNNEDNDKSAAGQGDKQEPNKPESKSTCRCIKRMRRLCFCRHRKFSFTPCSVFKKMFRNNKKASPRTQKTNHKKRKKSNHSSSHKSDDNIKKDKDDEDARIYRLSEYIGQQDWKKTKFSKSNHLELKKRKMFRTNSAKSLHRLKLHSGSKMVDVANISKVKQKKNKNKTKLINAIEDVIAGHETDIELKLNSKKMTITTGDNTASSVTLNFKTEFEMLSKPVRGIKLKSIKQDNSCETRELLVQKPELSKTSAGNQAALEINRREYPISTSSLYKNPENKDLFSANTTPLHNKTNTAVGSSHFIETVYRPVEQGSQPTEYLQGRNVSSTCHKLMDLNKTVSTYTPRKVQTTNHQKPYIFRPTHNETNCPEDPTLTTHLEPLGLGSPKNKGDDHNSSFQKRQRTVATSGTNNYEDAVSEWERQYQKHRRENEALEQERKRRLQREDNRNRLDNRKTQCVPKRDSLSKIKKRSEKNSSTNKSDNYDSSFQTERHCPGNDIPVNKKSRDVYTSPQRIASRITNRERYPSNDRQLNNDRLGNSNIEKILSRNSVYDRNRDHERHPSSYDRYSPVYDRLLDHDRYADFERRNSRTIPHEIQESYLRHDRLLGPERRDFQNAPVNVPERLERKELSKRERNKMREEPRKSSKRGLDVAEQVDCECETAKTLTYVCPVSTPTSFEPIRGPSSDGYEDRNVLISKDNECSDSDESDDQDEVRIIPPSKIDYRNKFETPLKVECYPKPHCHKTKHSDMRRPRKTTIYQPAQAPTTPSTYVPTQNRCSRNRLIARRQRNHCSPCDLDQRRSCLSRLTEYPSSADIMDPFKPQAQSKVWVNPNKSSDLRGYLQTTWRNCQCVNSLPSLDEPIPNHLIAELQETKKERNVKTTGCTTGMEFQKIDKYVSAVTKMRSTYNESKHAIFVSDVDTCCSIDELRRNYSRSCNKKNSCHGPCKAKSKKKRKKGVDRAQIFPEKLSCGVESRHEETTTKRFPSDSRTREQVYQPRGCVPYKPPPGMTKETCERGSCFPSPCESEKKCSTDTKPEKLPRRKDSDRRVTVNSKVKTIEPPSPCPPEPATKKCEETTQKTRVIEVKPKESIKSISQECGCTEVPPAAQRSVSREKHKKKVDKSSSAHRVKKPHTDDCKQKTKPIPTLKPAPSCDKPSKQNIKNSVLSDTKKISTDRKRRRDEVRAKINTSLSD</sequence>
<protein>
    <submittedName>
        <fullName evidence="9">DC-STAMP domain-containing protein 2</fullName>
    </submittedName>
</protein>
<evidence type="ECO:0000256" key="5">
    <source>
        <dbReference type="SAM" id="MobiDB-lite"/>
    </source>
</evidence>
<feature type="compositionally biased region" description="Basic and acidic residues" evidence="5">
    <location>
        <begin position="1074"/>
        <end position="1084"/>
    </location>
</feature>
<feature type="compositionally biased region" description="Basic and acidic residues" evidence="5">
    <location>
        <begin position="1005"/>
        <end position="1016"/>
    </location>
</feature>
<dbReference type="PANTHER" id="PTHR21041">
    <property type="entry name" value="DENDRITIC CELL-SPECIFIC TRANSMEMBRANE PROTEIN"/>
    <property type="match status" value="1"/>
</dbReference>
<dbReference type="EMBL" id="KQ461188">
    <property type="protein sequence ID" value="KPJ07311.1"/>
    <property type="molecule type" value="Genomic_DNA"/>
</dbReference>
<feature type="compositionally biased region" description="Basic and acidic residues" evidence="5">
    <location>
        <begin position="1962"/>
        <end position="1980"/>
    </location>
</feature>
<feature type="compositionally biased region" description="Polar residues" evidence="5">
    <location>
        <begin position="1517"/>
        <end position="1530"/>
    </location>
</feature>
<feature type="compositionally biased region" description="Basic and acidic residues" evidence="5">
    <location>
        <begin position="2157"/>
        <end position="2174"/>
    </location>
</feature>
<feature type="compositionally biased region" description="Basic residues" evidence="5">
    <location>
        <begin position="2103"/>
        <end position="2120"/>
    </location>
</feature>
<feature type="region of interest" description="Disordered" evidence="5">
    <location>
        <begin position="1961"/>
        <end position="1980"/>
    </location>
</feature>
<comment type="subcellular location">
    <subcellularLocation>
        <location evidence="1">Membrane</location>
        <topology evidence="1">Multi-pass membrane protein</topology>
    </subcellularLocation>
</comment>
<accession>A0A0N0PAX1</accession>
<feature type="compositionally biased region" description="Basic and acidic residues" evidence="5">
    <location>
        <begin position="2058"/>
        <end position="2080"/>
    </location>
</feature>
<evidence type="ECO:0000313" key="10">
    <source>
        <dbReference type="Proteomes" id="UP000053240"/>
    </source>
</evidence>
<evidence type="ECO:0000259" key="7">
    <source>
        <dbReference type="Pfam" id="PF07782"/>
    </source>
</evidence>
<feature type="region of interest" description="Disordered" evidence="5">
    <location>
        <begin position="1049"/>
        <end position="1084"/>
    </location>
</feature>
<evidence type="ECO:0000256" key="1">
    <source>
        <dbReference type="ARBA" id="ARBA00004141"/>
    </source>
</evidence>
<name>A0A0N0PAX1_PAPMA</name>
<dbReference type="InParanoid" id="A0A0N0PAX1"/>
<feature type="region of interest" description="Disordered" evidence="5">
    <location>
        <begin position="1416"/>
        <end position="1530"/>
    </location>
</feature>
<evidence type="ECO:0000256" key="6">
    <source>
        <dbReference type="SAM" id="Phobius"/>
    </source>
</evidence>
<feature type="domain" description="Dendritic cell-specific transmembrane protein-like" evidence="7">
    <location>
        <begin position="314"/>
        <end position="504"/>
    </location>
</feature>
<feature type="region of interest" description="Disordered" evidence="5">
    <location>
        <begin position="967"/>
        <end position="1016"/>
    </location>
</feature>
<keyword evidence="10" id="KW-1185">Reference proteome</keyword>
<evidence type="ECO:0000256" key="3">
    <source>
        <dbReference type="ARBA" id="ARBA00022989"/>
    </source>
</evidence>
<dbReference type="Pfam" id="PF26039">
    <property type="entry name" value="Dcst2"/>
    <property type="match status" value="1"/>
</dbReference>
<gene>
    <name evidence="9" type="ORF">RR48_03291</name>
</gene>
<feature type="compositionally biased region" description="Polar residues" evidence="5">
    <location>
        <begin position="1385"/>
        <end position="1401"/>
    </location>
</feature>
<evidence type="ECO:0000259" key="8">
    <source>
        <dbReference type="Pfam" id="PF26037"/>
    </source>
</evidence>
<feature type="compositionally biased region" description="Basic residues" evidence="5">
    <location>
        <begin position="1049"/>
        <end position="1073"/>
    </location>
</feature>
<feature type="transmembrane region" description="Helical" evidence="6">
    <location>
        <begin position="279"/>
        <end position="299"/>
    </location>
</feature>
<dbReference type="Proteomes" id="UP000053240">
    <property type="component" value="Unassembled WGS sequence"/>
</dbReference>
<feature type="compositionally biased region" description="Polar residues" evidence="5">
    <location>
        <begin position="2147"/>
        <end position="2156"/>
    </location>
</feature>
<feature type="domain" description="E3 ubiquitin-protein ligase DCST1-like C-terminal" evidence="8">
    <location>
        <begin position="561"/>
        <end position="608"/>
    </location>
</feature>
<feature type="region of interest" description="Disordered" evidence="5">
    <location>
        <begin position="1600"/>
        <end position="1638"/>
    </location>
</feature>
<dbReference type="PANTHER" id="PTHR21041:SF9">
    <property type="entry name" value="DENDRITIC CELL-SPECIFIC TRANSMEMBRANE PROTEIN-LIKE DOMAIN-CONTAINING PROTEIN"/>
    <property type="match status" value="1"/>
</dbReference>
<dbReference type="InterPro" id="IPR058842">
    <property type="entry name" value="DCST1_C"/>
</dbReference>
<dbReference type="GO" id="GO:0016020">
    <property type="term" value="C:membrane"/>
    <property type="evidence" value="ECO:0007669"/>
    <property type="project" value="UniProtKB-SubCell"/>
</dbReference>
<dbReference type="InterPro" id="IPR012858">
    <property type="entry name" value="DC_STAMP-like"/>
</dbReference>
<dbReference type="Pfam" id="PF07782">
    <property type="entry name" value="DC_STAMP"/>
    <property type="match status" value="1"/>
</dbReference>
<keyword evidence="2 6" id="KW-0812">Transmembrane</keyword>
<dbReference type="STRING" id="76193.A0A0N0PAX1"/>
<feature type="compositionally biased region" description="Basic and acidic residues" evidence="5">
    <location>
        <begin position="1416"/>
        <end position="1455"/>
    </location>
</feature>
<proteinExistence type="predicted"/>
<feature type="region of interest" description="Disordered" evidence="5">
    <location>
        <begin position="1341"/>
        <end position="1401"/>
    </location>
</feature>
<keyword evidence="4 6" id="KW-0472">Membrane</keyword>
<dbReference type="Pfam" id="PF26037">
    <property type="entry name" value="zf-RING_DCST1_C"/>
    <property type="match status" value="1"/>
</dbReference>
<organism evidence="9 10">
    <name type="scientific">Papilio machaon</name>
    <name type="common">Old World swallowtail butterfly</name>
    <dbReference type="NCBI Taxonomy" id="76193"/>
    <lineage>
        <taxon>Eukaryota</taxon>
        <taxon>Metazoa</taxon>
        <taxon>Ecdysozoa</taxon>
        <taxon>Arthropoda</taxon>
        <taxon>Hexapoda</taxon>
        <taxon>Insecta</taxon>
        <taxon>Pterygota</taxon>
        <taxon>Neoptera</taxon>
        <taxon>Endopterygota</taxon>
        <taxon>Lepidoptera</taxon>
        <taxon>Glossata</taxon>
        <taxon>Ditrysia</taxon>
        <taxon>Papilionoidea</taxon>
        <taxon>Papilionidae</taxon>
        <taxon>Papilioninae</taxon>
        <taxon>Papilio</taxon>
    </lineage>
</organism>
<feature type="compositionally biased region" description="Basic and acidic residues" evidence="5">
    <location>
        <begin position="1612"/>
        <end position="1638"/>
    </location>
</feature>
<keyword evidence="3 6" id="KW-1133">Transmembrane helix</keyword>